<sequence>MSWRENAYTLPPSTPEHRPDLARFLDAMSGKCFDAQKLIEEDLLCHFRFSVKKVQLIGDLGERMSKAEMLKSERRADPEGTSSSLSKGKRKTATEGGEKRKKRHHEKKTVEPARATTSVDLTNEPVGAAGKAPEQQTTEAPYVLLDTSALSFVAKPSSSVSLDFVRILVPEQDFDLVKSVLDIATMEAANFILCRYIPA</sequence>
<evidence type="ECO:0000256" key="1">
    <source>
        <dbReference type="SAM" id="MobiDB-lite"/>
    </source>
</evidence>
<accession>A0A2Z7A8E7</accession>
<keyword evidence="3" id="KW-1185">Reference proteome</keyword>
<organism evidence="2 3">
    <name type="scientific">Dorcoceras hygrometricum</name>
    <dbReference type="NCBI Taxonomy" id="472368"/>
    <lineage>
        <taxon>Eukaryota</taxon>
        <taxon>Viridiplantae</taxon>
        <taxon>Streptophyta</taxon>
        <taxon>Embryophyta</taxon>
        <taxon>Tracheophyta</taxon>
        <taxon>Spermatophyta</taxon>
        <taxon>Magnoliopsida</taxon>
        <taxon>eudicotyledons</taxon>
        <taxon>Gunneridae</taxon>
        <taxon>Pentapetalae</taxon>
        <taxon>asterids</taxon>
        <taxon>lamiids</taxon>
        <taxon>Lamiales</taxon>
        <taxon>Gesneriaceae</taxon>
        <taxon>Didymocarpoideae</taxon>
        <taxon>Trichosporeae</taxon>
        <taxon>Loxocarpinae</taxon>
        <taxon>Dorcoceras</taxon>
    </lineage>
</organism>
<proteinExistence type="predicted"/>
<dbReference type="EMBL" id="KV017664">
    <property type="protein sequence ID" value="KZV17930.1"/>
    <property type="molecule type" value="Genomic_DNA"/>
</dbReference>
<evidence type="ECO:0000313" key="3">
    <source>
        <dbReference type="Proteomes" id="UP000250235"/>
    </source>
</evidence>
<dbReference type="Proteomes" id="UP000250235">
    <property type="component" value="Unassembled WGS sequence"/>
</dbReference>
<name>A0A2Z7A8E7_9LAMI</name>
<dbReference type="AlphaFoldDB" id="A0A2Z7A8E7"/>
<reference evidence="2 3" key="1">
    <citation type="journal article" date="2015" name="Proc. Natl. Acad. Sci. U.S.A.">
        <title>The resurrection genome of Boea hygrometrica: A blueprint for survival of dehydration.</title>
        <authorList>
            <person name="Xiao L."/>
            <person name="Yang G."/>
            <person name="Zhang L."/>
            <person name="Yang X."/>
            <person name="Zhao S."/>
            <person name="Ji Z."/>
            <person name="Zhou Q."/>
            <person name="Hu M."/>
            <person name="Wang Y."/>
            <person name="Chen M."/>
            <person name="Xu Y."/>
            <person name="Jin H."/>
            <person name="Xiao X."/>
            <person name="Hu G."/>
            <person name="Bao F."/>
            <person name="Hu Y."/>
            <person name="Wan P."/>
            <person name="Li L."/>
            <person name="Deng X."/>
            <person name="Kuang T."/>
            <person name="Xiang C."/>
            <person name="Zhu J.K."/>
            <person name="Oliver M.J."/>
            <person name="He Y."/>
        </authorList>
    </citation>
    <scope>NUCLEOTIDE SEQUENCE [LARGE SCALE GENOMIC DNA]</scope>
    <source>
        <strain evidence="3">cv. XS01</strain>
    </source>
</reference>
<protein>
    <submittedName>
        <fullName evidence="2">Uncharacterized protein</fullName>
    </submittedName>
</protein>
<feature type="region of interest" description="Disordered" evidence="1">
    <location>
        <begin position="68"/>
        <end position="135"/>
    </location>
</feature>
<gene>
    <name evidence="2" type="ORF">F511_42013</name>
</gene>
<evidence type="ECO:0000313" key="2">
    <source>
        <dbReference type="EMBL" id="KZV17930.1"/>
    </source>
</evidence>
<feature type="compositionally biased region" description="Basic and acidic residues" evidence="1">
    <location>
        <begin position="68"/>
        <end position="78"/>
    </location>
</feature>